<feature type="signal peptide" evidence="1">
    <location>
        <begin position="1"/>
        <end position="28"/>
    </location>
</feature>
<organism evidence="2 3">
    <name type="scientific">Sandaracinobacteroides saxicola</name>
    <dbReference type="NCBI Taxonomy" id="2759707"/>
    <lineage>
        <taxon>Bacteria</taxon>
        <taxon>Pseudomonadati</taxon>
        <taxon>Pseudomonadota</taxon>
        <taxon>Alphaproteobacteria</taxon>
        <taxon>Sphingomonadales</taxon>
        <taxon>Sphingosinicellaceae</taxon>
        <taxon>Sandaracinobacteroides</taxon>
    </lineage>
</organism>
<proteinExistence type="predicted"/>
<reference evidence="2 3" key="1">
    <citation type="submission" date="2020-07" db="EMBL/GenBank/DDBJ databases">
        <title>Complete genome sequence for Sandaracinobacter sp. M6.</title>
        <authorList>
            <person name="Tang Y."/>
            <person name="Liu Q."/>
            <person name="Guo Z."/>
            <person name="Lei P."/>
            <person name="Huang B."/>
        </authorList>
    </citation>
    <scope>NUCLEOTIDE SEQUENCE [LARGE SCALE GENOMIC DNA]</scope>
    <source>
        <strain evidence="2 3">M6</strain>
    </source>
</reference>
<evidence type="ECO:0000313" key="3">
    <source>
        <dbReference type="Proteomes" id="UP000515292"/>
    </source>
</evidence>
<dbReference type="Proteomes" id="UP000515292">
    <property type="component" value="Chromosome"/>
</dbReference>
<keyword evidence="1" id="KW-0732">Signal</keyword>
<dbReference type="KEGG" id="sand:H3309_14675"/>
<name>A0A7G5IGQ6_9SPHN</name>
<dbReference type="EMBL" id="CP059851">
    <property type="protein sequence ID" value="QMW22548.1"/>
    <property type="molecule type" value="Genomic_DNA"/>
</dbReference>
<protein>
    <submittedName>
        <fullName evidence="2">Uncharacterized protein</fullName>
    </submittedName>
</protein>
<gene>
    <name evidence="2" type="ORF">H3309_14675</name>
</gene>
<evidence type="ECO:0000313" key="2">
    <source>
        <dbReference type="EMBL" id="QMW22548.1"/>
    </source>
</evidence>
<accession>A0A7G5IGQ6</accession>
<evidence type="ECO:0000256" key="1">
    <source>
        <dbReference type="SAM" id="SignalP"/>
    </source>
</evidence>
<dbReference type="AlphaFoldDB" id="A0A7G5IGQ6"/>
<feature type="chain" id="PRO_5028925900" evidence="1">
    <location>
        <begin position="29"/>
        <end position="103"/>
    </location>
</feature>
<sequence>MRSISFALPLALVATVATFGLSAGPAMASPEACAAAPAALTTLANKATGDAQRIALSNISLGQKLCEADARFEASKKFKVAAKALGTDLAAVMNGTATAAAAE</sequence>
<keyword evidence="3" id="KW-1185">Reference proteome</keyword>
<dbReference type="RefSeq" id="WP_182295544.1">
    <property type="nucleotide sequence ID" value="NZ_CP059851.1"/>
</dbReference>